<reference evidence="11 12" key="1">
    <citation type="journal article" date="2023" name="Elife">
        <title>Identification of key yeast species and microbe-microbe interactions impacting larval growth of Drosophila in the wild.</title>
        <authorList>
            <person name="Mure A."/>
            <person name="Sugiura Y."/>
            <person name="Maeda R."/>
            <person name="Honda K."/>
            <person name="Sakurai N."/>
            <person name="Takahashi Y."/>
            <person name="Watada M."/>
            <person name="Katoh T."/>
            <person name="Gotoh A."/>
            <person name="Gotoh Y."/>
            <person name="Taniguchi I."/>
            <person name="Nakamura K."/>
            <person name="Hayashi T."/>
            <person name="Katayama T."/>
            <person name="Uemura T."/>
            <person name="Hattori Y."/>
        </authorList>
    </citation>
    <scope>NUCLEOTIDE SEQUENCE [LARGE SCALE GENOMIC DNA]</scope>
    <source>
        <strain evidence="11 12">PK-24</strain>
    </source>
</reference>
<dbReference type="InterPro" id="IPR035901">
    <property type="entry name" value="GIY-YIG_endonuc_sf"/>
</dbReference>
<dbReference type="GO" id="GO:0000724">
    <property type="term" value="P:double-strand break repair via homologous recombination"/>
    <property type="evidence" value="ECO:0007669"/>
    <property type="project" value="TreeGrafter"/>
</dbReference>
<sequence length="357" mass="41230">MVNQESNVETSGNMVISDSSQESVMESQYQSQMESQYQSQIGSQLESQLESQVESNGKKKPSIPPLYGVYLLNSVTKKSCFYVGSTPDPCRRLRQHNGELSRGGAYRTKKKGYRPWRMILYVYGFPSKISALQFEHAWQHAYQTRHIPFDRRLNPGKKHTGSGTSIHSKVANCKLLLNSESFKRLGLKVALFNQNIYEIWLKNRYAVFTPIYLELNVKTNTEDLDNESVIKGGNYNQLKEFMESNDKHNNEYLDKCWGLYNDKLKRYCECLICEQDIEVNDSEYTLSVCTTKDCESIYHLKCLSDEFLKQEAELDKESSITTTHILPHKGKCKGCDKVNFWNMIVRGATHLQERLND</sequence>
<dbReference type="HAMAP" id="MF_03100">
    <property type="entry name" value="Endonuc_su_Slx1"/>
    <property type="match status" value="1"/>
</dbReference>
<dbReference type="GO" id="GO:0033557">
    <property type="term" value="C:Slx1-Slx4 complex"/>
    <property type="evidence" value="ECO:0007669"/>
    <property type="project" value="UniProtKB-UniRule"/>
</dbReference>
<dbReference type="Pfam" id="PF21202">
    <property type="entry name" value="SLX1_C"/>
    <property type="match status" value="1"/>
</dbReference>
<keyword evidence="1 8" id="KW-0540">Nuclease</keyword>
<evidence type="ECO:0000256" key="3">
    <source>
        <dbReference type="ARBA" id="ARBA00022763"/>
    </source>
</evidence>
<protein>
    <submittedName>
        <fullName evidence="11">Endonuclease</fullName>
    </submittedName>
</protein>
<evidence type="ECO:0000313" key="11">
    <source>
        <dbReference type="EMBL" id="GMM43511.1"/>
    </source>
</evidence>
<evidence type="ECO:0000256" key="2">
    <source>
        <dbReference type="ARBA" id="ARBA00022759"/>
    </source>
</evidence>
<dbReference type="PANTHER" id="PTHR20208:SF10">
    <property type="entry name" value="STRUCTURE-SPECIFIC ENDONUCLEASE SUBUNIT SLX1"/>
    <property type="match status" value="1"/>
</dbReference>
<dbReference type="InterPro" id="IPR050381">
    <property type="entry name" value="SLX1_endonuclease"/>
</dbReference>
<dbReference type="InterPro" id="IPR048749">
    <property type="entry name" value="SLX1_C"/>
</dbReference>
<evidence type="ECO:0000256" key="5">
    <source>
        <dbReference type="ARBA" id="ARBA00023172"/>
    </source>
</evidence>
<comment type="cofactor">
    <cofactor evidence="8">
        <name>a divalent metal cation</name>
        <dbReference type="ChEBI" id="CHEBI:60240"/>
    </cofactor>
</comment>
<feature type="compositionally biased region" description="Low complexity" evidence="9">
    <location>
        <begin position="19"/>
        <end position="40"/>
    </location>
</feature>
<dbReference type="GO" id="GO:0008821">
    <property type="term" value="F:crossover junction DNA endonuclease activity"/>
    <property type="evidence" value="ECO:0007669"/>
    <property type="project" value="TreeGrafter"/>
</dbReference>
<keyword evidence="2 8" id="KW-0255">Endonuclease</keyword>
<dbReference type="Proteomes" id="UP001378960">
    <property type="component" value="Unassembled WGS sequence"/>
</dbReference>
<feature type="domain" description="GIY-YIG" evidence="10">
    <location>
        <begin position="65"/>
        <end position="148"/>
    </location>
</feature>
<keyword evidence="12" id="KW-1185">Reference proteome</keyword>
<keyword evidence="7 8" id="KW-0539">Nucleus</keyword>
<comment type="function">
    <text evidence="8">Catalytic subunit of the SLX1-SLX4 structure-specific endonuclease that resolves DNA secondary structures generated during DNA repair and recombination. Has endonuclease activity towards branched DNA substrates, introducing single-strand cuts in duplex DNA close to junctions with ss-DNA.</text>
</comment>
<comment type="subunit">
    <text evidence="8">Forms a heterodimer with SLX4.</text>
</comment>
<comment type="similarity">
    <text evidence="8">Belongs to the SLX1 family.</text>
</comment>
<evidence type="ECO:0000256" key="9">
    <source>
        <dbReference type="SAM" id="MobiDB-lite"/>
    </source>
</evidence>
<dbReference type="InterPro" id="IPR027520">
    <property type="entry name" value="Slx1"/>
</dbReference>
<keyword evidence="3 8" id="KW-0227">DNA damage</keyword>
<comment type="caution">
    <text evidence="11">The sequence shown here is derived from an EMBL/GenBank/DDBJ whole genome shotgun (WGS) entry which is preliminary data.</text>
</comment>
<feature type="region of interest" description="Disordered" evidence="9">
    <location>
        <begin position="1"/>
        <end position="59"/>
    </location>
</feature>
<dbReference type="Pfam" id="PF01541">
    <property type="entry name" value="GIY-YIG"/>
    <property type="match status" value="1"/>
</dbReference>
<evidence type="ECO:0000256" key="1">
    <source>
        <dbReference type="ARBA" id="ARBA00022722"/>
    </source>
</evidence>
<evidence type="ECO:0000256" key="4">
    <source>
        <dbReference type="ARBA" id="ARBA00022801"/>
    </source>
</evidence>
<evidence type="ECO:0000256" key="6">
    <source>
        <dbReference type="ARBA" id="ARBA00023204"/>
    </source>
</evidence>
<dbReference type="EMBL" id="BTGB01000001">
    <property type="protein sequence ID" value="GMM43511.1"/>
    <property type="molecule type" value="Genomic_DNA"/>
</dbReference>
<keyword evidence="5 8" id="KW-0233">DNA recombination</keyword>
<comment type="caution">
    <text evidence="8">Lacks conserved residue(s) required for the propagation of feature annotation.</text>
</comment>
<evidence type="ECO:0000313" key="12">
    <source>
        <dbReference type="Proteomes" id="UP001378960"/>
    </source>
</evidence>
<comment type="subcellular location">
    <subcellularLocation>
        <location evidence="8">Nucleus</location>
    </subcellularLocation>
</comment>
<dbReference type="SUPFAM" id="SSF82771">
    <property type="entry name" value="GIY-YIG endonuclease"/>
    <property type="match status" value="1"/>
</dbReference>
<dbReference type="Gene3D" id="3.40.1440.10">
    <property type="entry name" value="GIY-YIG endonuclease"/>
    <property type="match status" value="1"/>
</dbReference>
<accession>A0AAV5QYH6</accession>
<feature type="compositionally biased region" description="Polar residues" evidence="9">
    <location>
        <begin position="41"/>
        <end position="55"/>
    </location>
</feature>
<dbReference type="InterPro" id="IPR013083">
    <property type="entry name" value="Znf_RING/FYVE/PHD"/>
</dbReference>
<keyword evidence="4 8" id="KW-0378">Hydrolase</keyword>
<dbReference type="InterPro" id="IPR000305">
    <property type="entry name" value="GIY-YIG_endonuc"/>
</dbReference>
<evidence type="ECO:0000256" key="8">
    <source>
        <dbReference type="HAMAP-Rule" id="MF_03100"/>
    </source>
</evidence>
<keyword evidence="6 8" id="KW-0234">DNA repair</keyword>
<gene>
    <name evidence="11" type="ORF">DAPK24_000860</name>
</gene>
<organism evidence="11 12">
    <name type="scientific">Pichia kluyveri</name>
    <name type="common">Yeast</name>
    <dbReference type="NCBI Taxonomy" id="36015"/>
    <lineage>
        <taxon>Eukaryota</taxon>
        <taxon>Fungi</taxon>
        <taxon>Dikarya</taxon>
        <taxon>Ascomycota</taxon>
        <taxon>Saccharomycotina</taxon>
        <taxon>Pichiomycetes</taxon>
        <taxon>Pichiales</taxon>
        <taxon>Pichiaceae</taxon>
        <taxon>Pichia</taxon>
    </lineage>
</organism>
<dbReference type="PANTHER" id="PTHR20208">
    <property type="entry name" value="STRUCTURE-SPECIFIC ENDONUCLEASE SUBUNIT SLX1"/>
    <property type="match status" value="1"/>
</dbReference>
<feature type="compositionally biased region" description="Polar residues" evidence="9">
    <location>
        <begin position="1"/>
        <end position="18"/>
    </location>
</feature>
<evidence type="ECO:0000256" key="7">
    <source>
        <dbReference type="ARBA" id="ARBA00023242"/>
    </source>
</evidence>
<name>A0AAV5QYH6_PICKL</name>
<dbReference type="PROSITE" id="PS50164">
    <property type="entry name" value="GIY_YIG"/>
    <property type="match status" value="1"/>
</dbReference>
<dbReference type="GO" id="GO:0017108">
    <property type="term" value="F:5'-flap endonuclease activity"/>
    <property type="evidence" value="ECO:0007669"/>
    <property type="project" value="InterPro"/>
</dbReference>
<proteinExistence type="inferred from homology"/>
<dbReference type="AlphaFoldDB" id="A0AAV5QYH6"/>
<dbReference type="Gene3D" id="3.30.40.10">
    <property type="entry name" value="Zinc/RING finger domain, C3HC4 (zinc finger)"/>
    <property type="match status" value="1"/>
</dbReference>
<evidence type="ECO:0000259" key="10">
    <source>
        <dbReference type="PROSITE" id="PS50164"/>
    </source>
</evidence>
<dbReference type="CDD" id="cd10455">
    <property type="entry name" value="GIY-YIG_SLX1"/>
    <property type="match status" value="1"/>
</dbReference>